<keyword evidence="3" id="KW-1185">Reference proteome</keyword>
<dbReference type="Pfam" id="PF20700">
    <property type="entry name" value="Mutator"/>
    <property type="match status" value="1"/>
</dbReference>
<accession>E2AM81</accession>
<proteinExistence type="predicted"/>
<sequence>RGLGFKIAVMCDKCEQRNISSCTYINHSYEVNRRFIFTMRMLGLGQAGCAKFCGLMDMPSFLHHSTYDKIMDHICTTVKTVFDSFTKLAAKQEIEKTDGPNKNHLTVSGHGTWKKRGFTSLFGVSSLIGYYIGKILDIEVKSSYCKMCE</sequence>
<gene>
    <name evidence="2" type="ORF">EAG_00446</name>
</gene>
<dbReference type="OrthoDB" id="7527909at2759"/>
<evidence type="ECO:0000259" key="1">
    <source>
        <dbReference type="Pfam" id="PF20700"/>
    </source>
</evidence>
<evidence type="ECO:0000313" key="3">
    <source>
        <dbReference type="Proteomes" id="UP000000311"/>
    </source>
</evidence>
<dbReference type="InterPro" id="IPR049012">
    <property type="entry name" value="Mutator_transp_dom"/>
</dbReference>
<dbReference type="Proteomes" id="UP000000311">
    <property type="component" value="Unassembled WGS sequence"/>
</dbReference>
<dbReference type="OMA" id="KEECIAN"/>
<protein>
    <recommendedName>
        <fullName evidence="1">Mutator-like transposase domain-containing protein</fullName>
    </recommendedName>
</protein>
<name>E2AM81_CAMFO</name>
<feature type="non-terminal residue" evidence="2">
    <location>
        <position position="149"/>
    </location>
</feature>
<feature type="domain" description="Mutator-like transposase" evidence="1">
    <location>
        <begin position="2"/>
        <end position="149"/>
    </location>
</feature>
<dbReference type="InParanoid" id="E2AM81"/>
<organism evidence="3">
    <name type="scientific">Camponotus floridanus</name>
    <name type="common">Florida carpenter ant</name>
    <dbReference type="NCBI Taxonomy" id="104421"/>
    <lineage>
        <taxon>Eukaryota</taxon>
        <taxon>Metazoa</taxon>
        <taxon>Ecdysozoa</taxon>
        <taxon>Arthropoda</taxon>
        <taxon>Hexapoda</taxon>
        <taxon>Insecta</taxon>
        <taxon>Pterygota</taxon>
        <taxon>Neoptera</taxon>
        <taxon>Endopterygota</taxon>
        <taxon>Hymenoptera</taxon>
        <taxon>Apocrita</taxon>
        <taxon>Aculeata</taxon>
        <taxon>Formicoidea</taxon>
        <taxon>Formicidae</taxon>
        <taxon>Formicinae</taxon>
        <taxon>Camponotus</taxon>
    </lineage>
</organism>
<dbReference type="EMBL" id="GL440746">
    <property type="protein sequence ID" value="EFN65458.1"/>
    <property type="molecule type" value="Genomic_DNA"/>
</dbReference>
<reference evidence="2 3" key="1">
    <citation type="journal article" date="2010" name="Science">
        <title>Genomic comparison of the ants Camponotus floridanus and Harpegnathos saltator.</title>
        <authorList>
            <person name="Bonasio R."/>
            <person name="Zhang G."/>
            <person name="Ye C."/>
            <person name="Mutti N.S."/>
            <person name="Fang X."/>
            <person name="Qin N."/>
            <person name="Donahue G."/>
            <person name="Yang P."/>
            <person name="Li Q."/>
            <person name="Li C."/>
            <person name="Zhang P."/>
            <person name="Huang Z."/>
            <person name="Berger S.L."/>
            <person name="Reinberg D."/>
            <person name="Wang J."/>
            <person name="Liebig J."/>
        </authorList>
    </citation>
    <scope>NUCLEOTIDE SEQUENCE [LARGE SCALE GENOMIC DNA]</scope>
    <source>
        <strain evidence="3">C129</strain>
    </source>
</reference>
<dbReference type="AlphaFoldDB" id="E2AM81"/>
<feature type="non-terminal residue" evidence="2">
    <location>
        <position position="1"/>
    </location>
</feature>
<evidence type="ECO:0000313" key="2">
    <source>
        <dbReference type="EMBL" id="EFN65458.1"/>
    </source>
</evidence>